<gene>
    <name evidence="2" type="ORF">EZS28_036123</name>
</gene>
<evidence type="ECO:0000313" key="2">
    <source>
        <dbReference type="EMBL" id="KAA6368350.1"/>
    </source>
</evidence>
<dbReference type="EMBL" id="SNRW01017439">
    <property type="protein sequence ID" value="KAA6368350.1"/>
    <property type="molecule type" value="Genomic_DNA"/>
</dbReference>
<feature type="compositionally biased region" description="Basic and acidic residues" evidence="1">
    <location>
        <begin position="351"/>
        <end position="367"/>
    </location>
</feature>
<feature type="compositionally biased region" description="Basic and acidic residues" evidence="1">
    <location>
        <begin position="141"/>
        <end position="174"/>
    </location>
</feature>
<dbReference type="Proteomes" id="UP000324800">
    <property type="component" value="Unassembled WGS sequence"/>
</dbReference>
<feature type="compositionally biased region" description="Acidic residues" evidence="1">
    <location>
        <begin position="318"/>
        <end position="333"/>
    </location>
</feature>
<feature type="compositionally biased region" description="Acidic residues" evidence="1">
    <location>
        <begin position="368"/>
        <end position="380"/>
    </location>
</feature>
<feature type="compositionally biased region" description="Polar residues" evidence="1">
    <location>
        <begin position="175"/>
        <end position="194"/>
    </location>
</feature>
<feature type="region of interest" description="Disordered" evidence="1">
    <location>
        <begin position="313"/>
        <end position="334"/>
    </location>
</feature>
<feature type="region of interest" description="Disordered" evidence="1">
    <location>
        <begin position="351"/>
        <end position="395"/>
    </location>
</feature>
<evidence type="ECO:0000256" key="1">
    <source>
        <dbReference type="SAM" id="MobiDB-lite"/>
    </source>
</evidence>
<feature type="compositionally biased region" description="Basic and acidic residues" evidence="1">
    <location>
        <begin position="57"/>
        <end position="72"/>
    </location>
</feature>
<feature type="region of interest" description="Disordered" evidence="1">
    <location>
        <begin position="141"/>
        <end position="194"/>
    </location>
</feature>
<sequence length="422" mass="49395">MAKSSNVMKATFDLLLILQEIFSYLPPMMQNNLALELFRAGSGISGIALNEDEDEEQKEKEKGQIKEKEKSESPPPQPQNKKEKTNLTVFGQIEKMKKAAEIFLKLEKQTAFLGSIEEYAKQILQEKDEKEKEKIKKIEEQKRKEEEEKKNKEEEGKKKQEPKSYKDLMKEKWEQQNQGNKPQTQSSPPPNIEQQQNKFQKLGFQQSMKGGSNIHSINQDSNKSMFDQLNSLFGMQIGNNQFDDNYDPWNKYNQQQYTLDGKIDQNDIESENSIEVAARVIDLHKKLSLMKISAEIVMYNANAELNKIINRKEKGNEDNEEDEEDDNILDEEEQKLVIQEDKIELELRMKEEKDQYENQQELVKEELKDENEERIDEDELNKEREKGKDGEIEEINELIDLIMLNDDDDDEEEEEGQNKDGN</sequence>
<organism evidence="2 3">
    <name type="scientific">Streblomastix strix</name>
    <dbReference type="NCBI Taxonomy" id="222440"/>
    <lineage>
        <taxon>Eukaryota</taxon>
        <taxon>Metamonada</taxon>
        <taxon>Preaxostyla</taxon>
        <taxon>Oxymonadida</taxon>
        <taxon>Streblomastigidae</taxon>
        <taxon>Streblomastix</taxon>
    </lineage>
</organism>
<evidence type="ECO:0000313" key="3">
    <source>
        <dbReference type="Proteomes" id="UP000324800"/>
    </source>
</evidence>
<name>A0A5J4UDS5_9EUKA</name>
<feature type="non-terminal residue" evidence="2">
    <location>
        <position position="422"/>
    </location>
</feature>
<feature type="region of interest" description="Disordered" evidence="1">
    <location>
        <begin position="48"/>
        <end position="88"/>
    </location>
</feature>
<proteinExistence type="predicted"/>
<reference evidence="2 3" key="1">
    <citation type="submission" date="2019-03" db="EMBL/GenBank/DDBJ databases">
        <title>Single cell metagenomics reveals metabolic interactions within the superorganism composed of flagellate Streblomastix strix and complex community of Bacteroidetes bacteria on its surface.</title>
        <authorList>
            <person name="Treitli S.C."/>
            <person name="Kolisko M."/>
            <person name="Husnik F."/>
            <person name="Keeling P."/>
            <person name="Hampl V."/>
        </authorList>
    </citation>
    <scope>NUCLEOTIDE SEQUENCE [LARGE SCALE GENOMIC DNA]</scope>
    <source>
        <strain evidence="2">ST1C</strain>
    </source>
</reference>
<protein>
    <submittedName>
        <fullName evidence="2">Uncharacterized protein</fullName>
    </submittedName>
</protein>
<dbReference type="AlphaFoldDB" id="A0A5J4UDS5"/>
<feature type="compositionally biased region" description="Basic and acidic residues" evidence="1">
    <location>
        <begin position="381"/>
        <end position="390"/>
    </location>
</feature>
<accession>A0A5J4UDS5</accession>
<comment type="caution">
    <text evidence="2">The sequence shown here is derived from an EMBL/GenBank/DDBJ whole genome shotgun (WGS) entry which is preliminary data.</text>
</comment>